<evidence type="ECO:0000256" key="2">
    <source>
        <dbReference type="ARBA" id="ARBA00006727"/>
    </source>
</evidence>
<feature type="transmembrane region" description="Helical" evidence="4">
    <location>
        <begin position="314"/>
        <end position="336"/>
    </location>
</feature>
<name>A0ABR4FDD0_9PEZI</name>
<dbReference type="InterPro" id="IPR036259">
    <property type="entry name" value="MFS_trans_sf"/>
</dbReference>
<dbReference type="PANTHER" id="PTHR11360:SF287">
    <property type="entry name" value="MFS MONOCARBOXYLATE TRANSPORTER"/>
    <property type="match status" value="1"/>
</dbReference>
<evidence type="ECO:0008006" key="7">
    <source>
        <dbReference type="Google" id="ProtNLM"/>
    </source>
</evidence>
<feature type="transmembrane region" description="Helical" evidence="4">
    <location>
        <begin position="140"/>
        <end position="164"/>
    </location>
</feature>
<organism evidence="5 6">
    <name type="scientific">Diaporthe vaccinii</name>
    <dbReference type="NCBI Taxonomy" id="105482"/>
    <lineage>
        <taxon>Eukaryota</taxon>
        <taxon>Fungi</taxon>
        <taxon>Dikarya</taxon>
        <taxon>Ascomycota</taxon>
        <taxon>Pezizomycotina</taxon>
        <taxon>Sordariomycetes</taxon>
        <taxon>Sordariomycetidae</taxon>
        <taxon>Diaporthales</taxon>
        <taxon>Diaporthaceae</taxon>
        <taxon>Diaporthe</taxon>
        <taxon>Diaporthe eres species complex</taxon>
    </lineage>
</organism>
<comment type="caution">
    <text evidence="5">The sequence shown here is derived from an EMBL/GenBank/DDBJ whole genome shotgun (WGS) entry which is preliminary data.</text>
</comment>
<feature type="region of interest" description="Disordered" evidence="3">
    <location>
        <begin position="1"/>
        <end position="35"/>
    </location>
</feature>
<comment type="similarity">
    <text evidence="2">Belongs to the major facilitator superfamily. Monocarboxylate porter (TC 2.A.1.13) family.</text>
</comment>
<sequence>MEHEEKAVPLGETHASRRDSTQTSDTAVPTSEELGLPPVDRGRAAWGFMVACWAVEALVFGFGFSFGIFQEYYSTHQPFAGSANIAVIGTTTMGTMYIGTPFVIILCLKFRRWARWFTPMGLLISSLAMVISSFCQNVPQLIGVQGVLFGVGGCFAYCPCNVFIDEWFDRRKGMAYGVVWSAAGFGGVVLPLILEALLGRFGFRTAARIWAAIFFACSVPLSFFVKPRLPASIAENNAASKFAGVRLMRSRVFVLHQLANLVQATGYFLPGIYLPTYARVMFGTSSFMSALTVMLINIAAAIGNATMGTMTDKLRLPTCILISSLGASTAVFALWGCSVSLPVLYVFCAFYGLFGGAWTAVWPGIMRDVARRCQSEGYGHVEPVMVFGYLSVGRGVGNFISGPLSEALLKGMPLQGQAIGAYGSGYGSLVIYAGLTALISGISGVWR</sequence>
<keyword evidence="4" id="KW-1133">Transmembrane helix</keyword>
<evidence type="ECO:0000256" key="1">
    <source>
        <dbReference type="ARBA" id="ARBA00004141"/>
    </source>
</evidence>
<comment type="subcellular location">
    <subcellularLocation>
        <location evidence="1">Membrane</location>
        <topology evidence="1">Multi-pass membrane protein</topology>
    </subcellularLocation>
</comment>
<feature type="transmembrane region" description="Helical" evidence="4">
    <location>
        <begin position="425"/>
        <end position="446"/>
    </location>
</feature>
<dbReference type="InterPro" id="IPR011701">
    <property type="entry name" value="MFS"/>
</dbReference>
<evidence type="ECO:0000256" key="4">
    <source>
        <dbReference type="SAM" id="Phobius"/>
    </source>
</evidence>
<dbReference type="PANTHER" id="PTHR11360">
    <property type="entry name" value="MONOCARBOXYLATE TRANSPORTER"/>
    <property type="match status" value="1"/>
</dbReference>
<evidence type="ECO:0000256" key="3">
    <source>
        <dbReference type="SAM" id="MobiDB-lite"/>
    </source>
</evidence>
<evidence type="ECO:0000313" key="5">
    <source>
        <dbReference type="EMBL" id="KAL2292698.1"/>
    </source>
</evidence>
<accession>A0ABR4FDD0</accession>
<dbReference type="SUPFAM" id="SSF103473">
    <property type="entry name" value="MFS general substrate transporter"/>
    <property type="match status" value="1"/>
</dbReference>
<feature type="transmembrane region" description="Helical" evidence="4">
    <location>
        <begin position="206"/>
        <end position="225"/>
    </location>
</feature>
<dbReference type="EMBL" id="JBAWTH010000002">
    <property type="protein sequence ID" value="KAL2292698.1"/>
    <property type="molecule type" value="Genomic_DNA"/>
</dbReference>
<feature type="transmembrane region" description="Helical" evidence="4">
    <location>
        <begin position="280"/>
        <end position="302"/>
    </location>
</feature>
<feature type="transmembrane region" description="Helical" evidence="4">
    <location>
        <begin position="252"/>
        <end position="274"/>
    </location>
</feature>
<protein>
    <recommendedName>
        <fullName evidence="7">Major facilitator superfamily (MFS) profile domain-containing protein</fullName>
    </recommendedName>
</protein>
<feature type="transmembrane region" description="Helical" evidence="4">
    <location>
        <begin position="342"/>
        <end position="365"/>
    </location>
</feature>
<proteinExistence type="inferred from homology"/>
<dbReference type="Pfam" id="PF07690">
    <property type="entry name" value="MFS_1"/>
    <property type="match status" value="1"/>
</dbReference>
<dbReference type="Gene3D" id="1.20.1250.20">
    <property type="entry name" value="MFS general substrate transporter like domains"/>
    <property type="match status" value="2"/>
</dbReference>
<feature type="transmembrane region" description="Helical" evidence="4">
    <location>
        <begin position="113"/>
        <end position="134"/>
    </location>
</feature>
<feature type="transmembrane region" description="Helical" evidence="4">
    <location>
        <begin position="176"/>
        <end position="194"/>
    </location>
</feature>
<reference evidence="5 6" key="1">
    <citation type="submission" date="2024-03" db="EMBL/GenBank/DDBJ databases">
        <title>A high-quality draft genome sequence of Diaporthe vaccinii, a causative agent of upright dieback and viscid rot disease in cranberry plants.</title>
        <authorList>
            <person name="Sarrasin M."/>
            <person name="Lang B.F."/>
            <person name="Burger G."/>
        </authorList>
    </citation>
    <scope>NUCLEOTIDE SEQUENCE [LARGE SCALE GENOMIC DNA]</scope>
    <source>
        <strain evidence="5 6">IS7</strain>
    </source>
</reference>
<feature type="transmembrane region" description="Helical" evidence="4">
    <location>
        <begin position="81"/>
        <end position="106"/>
    </location>
</feature>
<evidence type="ECO:0000313" key="6">
    <source>
        <dbReference type="Proteomes" id="UP001600888"/>
    </source>
</evidence>
<keyword evidence="4" id="KW-0812">Transmembrane</keyword>
<keyword evidence="6" id="KW-1185">Reference proteome</keyword>
<keyword evidence="4" id="KW-0472">Membrane</keyword>
<gene>
    <name evidence="5" type="ORF">FJTKL_07791</name>
</gene>
<dbReference type="Proteomes" id="UP001600888">
    <property type="component" value="Unassembled WGS sequence"/>
</dbReference>
<dbReference type="InterPro" id="IPR050327">
    <property type="entry name" value="Proton-linked_MCT"/>
</dbReference>
<feature type="transmembrane region" description="Helical" evidence="4">
    <location>
        <begin position="44"/>
        <end position="69"/>
    </location>
</feature>